<dbReference type="CDD" id="cd03886">
    <property type="entry name" value="M20_Acy1"/>
    <property type="match status" value="1"/>
</dbReference>
<dbReference type="SUPFAM" id="SSF55031">
    <property type="entry name" value="Bacterial exopeptidase dimerisation domain"/>
    <property type="match status" value="1"/>
</dbReference>
<sequence>MTFQEAAEAVHADLVTLRRAIHANPEVGLHLPRTQEKVLAALAGLPLEVSTGSALTSVTAVLRGGRPGPTVLLRGDMDALEVPERSGLDFASRVPGVSHACGHDLHTAMLVGAAHLLSDRRESLAGTVVFMFQPGEEGCDGAGLMVKEGVLDASGERPIAAYALHVNSALVPRGTVATRSGPLLAASDAVSVSLRGTGGHGATPYLANDPLPAACEIVTTLQTRVARRFNPFDPAIVTVGSLQGGTRRNVIPETVDMAATVRTFSPQTRARIEAEIRAVVGGVAAAHGLQATIGYEPEYPVTRNDGAETEFATAVVGEVLGEDRYHMLPEPLTASEDFSRVLDEVPGSYLLLGACPPDIDLADAGYNHSPYALFDDDVIADGAALYAELAARRLDAATVPAI</sequence>
<dbReference type="FunFam" id="3.30.70.360:FF:000001">
    <property type="entry name" value="N-acetyldiaminopimelate deacetylase"/>
    <property type="match status" value="1"/>
</dbReference>
<dbReference type="Gene3D" id="3.30.70.360">
    <property type="match status" value="1"/>
</dbReference>
<dbReference type="InterPro" id="IPR036264">
    <property type="entry name" value="Bact_exopeptidase_dim_dom"/>
</dbReference>
<keyword evidence="5" id="KW-1185">Reference proteome</keyword>
<gene>
    <name evidence="4" type="ORF">BJ988_005423</name>
</gene>
<keyword evidence="1 4" id="KW-0378">Hydrolase</keyword>
<evidence type="ECO:0000256" key="1">
    <source>
        <dbReference type="ARBA" id="ARBA00022801"/>
    </source>
</evidence>
<dbReference type="Proteomes" id="UP000564496">
    <property type="component" value="Unassembled WGS sequence"/>
</dbReference>
<feature type="binding site" evidence="2">
    <location>
        <position position="165"/>
    </location>
    <ligand>
        <name>Mn(2+)</name>
        <dbReference type="ChEBI" id="CHEBI:29035"/>
        <label>2</label>
    </ligand>
</feature>
<comment type="caution">
    <text evidence="4">The sequence shown here is derived from an EMBL/GenBank/DDBJ whole genome shotgun (WGS) entry which is preliminary data.</text>
</comment>
<feature type="binding site" evidence="2">
    <location>
        <position position="101"/>
    </location>
    <ligand>
        <name>Mn(2+)</name>
        <dbReference type="ChEBI" id="CHEBI:29035"/>
        <label>2</label>
    </ligand>
</feature>
<evidence type="ECO:0000313" key="5">
    <source>
        <dbReference type="Proteomes" id="UP000564496"/>
    </source>
</evidence>
<dbReference type="SUPFAM" id="SSF53187">
    <property type="entry name" value="Zn-dependent exopeptidases"/>
    <property type="match status" value="1"/>
</dbReference>
<dbReference type="InterPro" id="IPR017439">
    <property type="entry name" value="Amidohydrolase"/>
</dbReference>
<dbReference type="PANTHER" id="PTHR11014">
    <property type="entry name" value="PEPTIDASE M20 FAMILY MEMBER"/>
    <property type="match status" value="1"/>
</dbReference>
<proteinExistence type="predicted"/>
<name>A0A7Z0DSF7_9ACTN</name>
<dbReference type="GO" id="GO:0050118">
    <property type="term" value="F:N-acetyldiaminopimelate deacetylase activity"/>
    <property type="evidence" value="ECO:0007669"/>
    <property type="project" value="UniProtKB-ARBA"/>
</dbReference>
<dbReference type="Pfam" id="PF07687">
    <property type="entry name" value="M20_dimer"/>
    <property type="match status" value="1"/>
</dbReference>
<reference evidence="4 5" key="1">
    <citation type="submission" date="2020-07" db="EMBL/GenBank/DDBJ databases">
        <title>Sequencing the genomes of 1000 actinobacteria strains.</title>
        <authorList>
            <person name="Klenk H.-P."/>
        </authorList>
    </citation>
    <scope>NUCLEOTIDE SEQUENCE [LARGE SCALE GENOMIC DNA]</scope>
    <source>
        <strain evidence="4 5">DSM 26487</strain>
    </source>
</reference>
<feature type="domain" description="Peptidase M20 dimerisation" evidence="3">
    <location>
        <begin position="192"/>
        <end position="281"/>
    </location>
</feature>
<dbReference type="NCBIfam" id="TIGR01891">
    <property type="entry name" value="amidohydrolases"/>
    <property type="match status" value="1"/>
</dbReference>
<feature type="binding site" evidence="2">
    <location>
        <position position="368"/>
    </location>
    <ligand>
        <name>Mn(2+)</name>
        <dbReference type="ChEBI" id="CHEBI:29035"/>
        <label>2</label>
    </ligand>
</feature>
<dbReference type="GO" id="GO:0047980">
    <property type="term" value="F:hippurate hydrolase activity"/>
    <property type="evidence" value="ECO:0007669"/>
    <property type="project" value="UniProtKB-EC"/>
</dbReference>
<dbReference type="EMBL" id="JACBZR010000001">
    <property type="protein sequence ID" value="NYI80775.1"/>
    <property type="molecule type" value="Genomic_DNA"/>
</dbReference>
<dbReference type="GO" id="GO:0046872">
    <property type="term" value="F:metal ion binding"/>
    <property type="evidence" value="ECO:0007669"/>
    <property type="project" value="UniProtKB-KW"/>
</dbReference>
<dbReference type="PANTHER" id="PTHR11014:SF63">
    <property type="entry name" value="METALLOPEPTIDASE, PUTATIVE (AFU_ORTHOLOGUE AFUA_6G09600)-RELATED"/>
    <property type="match status" value="1"/>
</dbReference>
<dbReference type="Gene3D" id="3.40.630.10">
    <property type="entry name" value="Zn peptidases"/>
    <property type="match status" value="1"/>
</dbReference>
<dbReference type="RefSeq" id="WP_179660934.1">
    <property type="nucleotide sequence ID" value="NZ_JACBZR010000001.1"/>
</dbReference>
<dbReference type="PIRSF" id="PIRSF005962">
    <property type="entry name" value="Pept_M20D_amidohydro"/>
    <property type="match status" value="1"/>
</dbReference>
<organism evidence="4 5">
    <name type="scientific">Nocardioides panzhihuensis</name>
    <dbReference type="NCBI Taxonomy" id="860243"/>
    <lineage>
        <taxon>Bacteria</taxon>
        <taxon>Bacillati</taxon>
        <taxon>Actinomycetota</taxon>
        <taxon>Actinomycetes</taxon>
        <taxon>Propionibacteriales</taxon>
        <taxon>Nocardioidaceae</taxon>
        <taxon>Nocardioides</taxon>
    </lineage>
</organism>
<evidence type="ECO:0000259" key="3">
    <source>
        <dbReference type="Pfam" id="PF07687"/>
    </source>
</evidence>
<accession>A0A7Z0DSF7</accession>
<dbReference type="EC" id="3.5.1.32" evidence="4"/>
<evidence type="ECO:0000256" key="2">
    <source>
        <dbReference type="PIRSR" id="PIRSR005962-1"/>
    </source>
</evidence>
<evidence type="ECO:0000313" key="4">
    <source>
        <dbReference type="EMBL" id="NYI80775.1"/>
    </source>
</evidence>
<dbReference type="AlphaFoldDB" id="A0A7Z0DSF7"/>
<feature type="binding site" evidence="2">
    <location>
        <position position="103"/>
    </location>
    <ligand>
        <name>Mn(2+)</name>
        <dbReference type="ChEBI" id="CHEBI:29035"/>
        <label>2</label>
    </ligand>
</feature>
<dbReference type="InterPro" id="IPR002933">
    <property type="entry name" value="Peptidase_M20"/>
</dbReference>
<dbReference type="Pfam" id="PF01546">
    <property type="entry name" value="Peptidase_M20"/>
    <property type="match status" value="1"/>
</dbReference>
<protein>
    <submittedName>
        <fullName evidence="4">Hippurate hydrolase</fullName>
        <ecNumber evidence="4">3.5.1.32</ecNumber>
    </submittedName>
</protein>
<feature type="binding site" evidence="2">
    <location>
        <position position="137"/>
    </location>
    <ligand>
        <name>Mn(2+)</name>
        <dbReference type="ChEBI" id="CHEBI:29035"/>
        <label>2</label>
    </ligand>
</feature>
<keyword evidence="2" id="KW-0464">Manganese</keyword>
<comment type="cofactor">
    <cofactor evidence="2">
        <name>Mn(2+)</name>
        <dbReference type="ChEBI" id="CHEBI:29035"/>
    </cofactor>
    <text evidence="2">The Mn(2+) ion enhances activity.</text>
</comment>
<dbReference type="GO" id="GO:0019877">
    <property type="term" value="P:diaminopimelate biosynthetic process"/>
    <property type="evidence" value="ECO:0007669"/>
    <property type="project" value="UniProtKB-ARBA"/>
</dbReference>
<keyword evidence="2" id="KW-0479">Metal-binding</keyword>
<dbReference type="InterPro" id="IPR011650">
    <property type="entry name" value="Peptidase_M20_dimer"/>
</dbReference>